<protein>
    <submittedName>
        <fullName evidence="2">XRE family transcriptional regulator</fullName>
    </submittedName>
</protein>
<organism evidence="2 3">
    <name type="scientific">Clostridium innocuum</name>
    <dbReference type="NCBI Taxonomy" id="1522"/>
    <lineage>
        <taxon>Bacteria</taxon>
        <taxon>Bacillati</taxon>
        <taxon>Bacillota</taxon>
        <taxon>Clostridia</taxon>
        <taxon>Eubacteriales</taxon>
        <taxon>Clostridiaceae</taxon>
        <taxon>Clostridium</taxon>
    </lineage>
</organism>
<dbReference type="Gene3D" id="1.10.260.40">
    <property type="entry name" value="lambda repressor-like DNA-binding domains"/>
    <property type="match status" value="1"/>
</dbReference>
<reference evidence="2 3" key="1">
    <citation type="submission" date="2018-08" db="EMBL/GenBank/DDBJ databases">
        <title>A genome reference for cultivated species of the human gut microbiota.</title>
        <authorList>
            <person name="Zou Y."/>
            <person name="Xue W."/>
            <person name="Luo G."/>
        </authorList>
    </citation>
    <scope>NUCLEOTIDE SEQUENCE [LARGE SCALE GENOMIC DNA]</scope>
    <source>
        <strain evidence="2 3">OF01-2LB</strain>
    </source>
</reference>
<comment type="caution">
    <text evidence="2">The sequence shown here is derived from an EMBL/GenBank/DDBJ whole genome shotgun (WGS) entry which is preliminary data.</text>
</comment>
<evidence type="ECO:0000259" key="1">
    <source>
        <dbReference type="Pfam" id="PF13443"/>
    </source>
</evidence>
<feature type="domain" description="HTH cro/C1-type" evidence="1">
    <location>
        <begin position="7"/>
        <end position="66"/>
    </location>
</feature>
<evidence type="ECO:0000313" key="2">
    <source>
        <dbReference type="EMBL" id="RGC17366.1"/>
    </source>
</evidence>
<dbReference type="AlphaFoldDB" id="A0A3E2W0K1"/>
<proteinExistence type="predicted"/>
<name>A0A3E2W0K1_CLOIN</name>
<dbReference type="Pfam" id="PF13443">
    <property type="entry name" value="HTH_26"/>
    <property type="match status" value="1"/>
</dbReference>
<dbReference type="InterPro" id="IPR001387">
    <property type="entry name" value="Cro/C1-type_HTH"/>
</dbReference>
<dbReference type="InterPro" id="IPR010982">
    <property type="entry name" value="Lambda_DNA-bd_dom_sf"/>
</dbReference>
<dbReference type="OrthoDB" id="9807880at2"/>
<gene>
    <name evidence="2" type="ORF">DXA38_05250</name>
</gene>
<evidence type="ECO:0000313" key="3">
    <source>
        <dbReference type="Proteomes" id="UP000260025"/>
    </source>
</evidence>
<dbReference type="GO" id="GO:0003677">
    <property type="term" value="F:DNA binding"/>
    <property type="evidence" value="ECO:0007669"/>
    <property type="project" value="InterPro"/>
</dbReference>
<dbReference type="EMBL" id="QVEV01000005">
    <property type="protein sequence ID" value="RGC17366.1"/>
    <property type="molecule type" value="Genomic_DNA"/>
</dbReference>
<dbReference type="SUPFAM" id="SSF47413">
    <property type="entry name" value="lambda repressor-like DNA-binding domains"/>
    <property type="match status" value="1"/>
</dbReference>
<sequence>MISYEPLWNTLKEKKISKYELINKHHVSTGTLDAFRKGNSVTLNTLHDISKLLDCNIQDIVTFTKD</sequence>
<accession>A0A3E2W0K1</accession>
<dbReference type="Proteomes" id="UP000260025">
    <property type="component" value="Unassembled WGS sequence"/>
</dbReference>